<dbReference type="InterPro" id="IPR030385">
    <property type="entry name" value="G_IRG_dom"/>
</dbReference>
<dbReference type="GO" id="GO:0016020">
    <property type="term" value="C:membrane"/>
    <property type="evidence" value="ECO:0007669"/>
    <property type="project" value="InterPro"/>
</dbReference>
<dbReference type="EMBL" id="JANPWB010000011">
    <property type="protein sequence ID" value="KAJ1132859.1"/>
    <property type="molecule type" value="Genomic_DNA"/>
</dbReference>
<dbReference type="AlphaFoldDB" id="A0AAV7Q0Z5"/>
<dbReference type="SUPFAM" id="SSF52540">
    <property type="entry name" value="P-loop containing nucleoside triphosphate hydrolases"/>
    <property type="match status" value="2"/>
</dbReference>
<dbReference type="GO" id="GO:0005525">
    <property type="term" value="F:GTP binding"/>
    <property type="evidence" value="ECO:0007669"/>
    <property type="project" value="UniProtKB-KW"/>
</dbReference>
<dbReference type="FunFam" id="3.40.50.300:FF:000541">
    <property type="entry name" value="Immunity related GTPase M"/>
    <property type="match status" value="1"/>
</dbReference>
<feature type="domain" description="IRG-type G" evidence="5">
    <location>
        <begin position="302"/>
        <end position="485"/>
    </location>
</feature>
<keyword evidence="3" id="KW-0378">Hydrolase</keyword>
<gene>
    <name evidence="6" type="ORF">NDU88_011160</name>
</gene>
<evidence type="ECO:0000313" key="7">
    <source>
        <dbReference type="Proteomes" id="UP001066276"/>
    </source>
</evidence>
<dbReference type="Gene3D" id="3.40.50.300">
    <property type="entry name" value="P-loop containing nucleotide triphosphate hydrolases"/>
    <property type="match status" value="2"/>
</dbReference>
<dbReference type="Proteomes" id="UP001066276">
    <property type="component" value="Chromosome 7"/>
</dbReference>
<comment type="caution">
    <text evidence="6">The sequence shown here is derived from an EMBL/GenBank/DDBJ whole genome shotgun (WGS) entry which is preliminary data.</text>
</comment>
<evidence type="ECO:0000256" key="1">
    <source>
        <dbReference type="ARBA" id="ARBA00005429"/>
    </source>
</evidence>
<feature type="domain" description="IRG-type G" evidence="5">
    <location>
        <begin position="66"/>
        <end position="250"/>
    </location>
</feature>
<sequence length="650" mass="72183">ARPHLCTGDSPSPQTVNPAPRLSLRAMSRPEMYDDVLNVLKAHYQERGFTSGVSQVEALQAASKALQYSIAVIGEQGVGKSTLVDALRKYEKQYSESDLPSFFSGGTGSSEPAGHVYPTFPNVVIWDLPGYSPSVQPAAYLKDINLQNYNILLLCVAGPVTENHLQLLKAFKQKGKTWYVARSQVDLAVHTCKRRLRGRYTLEDTLQELRKSCTQALEKAGLGPDRVFLVSGLEHEKYDFAKLEDALERDILSVKRNLEENVDGSVWWSEERLQQFYTACDAGGLVDLPVLLQSAVDMPINIRLDIGVVGEVGSGKSAFINAVRDLTLTEGDEAETGVIETTWKPTAFPHPEVPNVYIWDLPGFGTTELPIELYLKHLHLERYGFFIIVASERYKHTHSCLVKAITELGKKFFLVRNKIDSDLEASQKQRGAGTTDAGTVQEKVRQSYLDALKKDVVGESQVFLVSSLDPHKFDMPQLRGALVQQIPDLKKQVLLRSIPAIIFQVVRWKRKKLVKDACGKALQICLYAIEKPGREAIDTVVSTLSDYAAGFGLDESSREVVAHATGKSPEDLQSEIRCPLVKAIDPTQITKLVSAPVPIASLVWNYMPYWGKASGSAGISLELTYKLLKDTIWDMAEDAERVLRKAYDLS</sequence>
<reference evidence="6" key="1">
    <citation type="journal article" date="2022" name="bioRxiv">
        <title>Sequencing and chromosome-scale assembly of the giantPleurodeles waltlgenome.</title>
        <authorList>
            <person name="Brown T."/>
            <person name="Elewa A."/>
            <person name="Iarovenko S."/>
            <person name="Subramanian E."/>
            <person name="Araus A.J."/>
            <person name="Petzold A."/>
            <person name="Susuki M."/>
            <person name="Suzuki K.-i.T."/>
            <person name="Hayashi T."/>
            <person name="Toyoda A."/>
            <person name="Oliveira C."/>
            <person name="Osipova E."/>
            <person name="Leigh N.D."/>
            <person name="Simon A."/>
            <person name="Yun M.H."/>
        </authorList>
    </citation>
    <scope>NUCLEOTIDE SEQUENCE</scope>
    <source>
        <strain evidence="6">20211129_DDA</strain>
        <tissue evidence="6">Liver</tissue>
    </source>
</reference>
<name>A0AAV7Q0Z5_PLEWA</name>
<evidence type="ECO:0000256" key="2">
    <source>
        <dbReference type="ARBA" id="ARBA00022741"/>
    </source>
</evidence>
<dbReference type="PANTHER" id="PTHR32341">
    <property type="entry name" value="INTERFERON-INDUCIBLE GTPASE"/>
    <property type="match status" value="1"/>
</dbReference>
<organism evidence="6 7">
    <name type="scientific">Pleurodeles waltl</name>
    <name type="common">Iberian ribbed newt</name>
    <dbReference type="NCBI Taxonomy" id="8319"/>
    <lineage>
        <taxon>Eukaryota</taxon>
        <taxon>Metazoa</taxon>
        <taxon>Chordata</taxon>
        <taxon>Craniata</taxon>
        <taxon>Vertebrata</taxon>
        <taxon>Euteleostomi</taxon>
        <taxon>Amphibia</taxon>
        <taxon>Batrachia</taxon>
        <taxon>Caudata</taxon>
        <taxon>Salamandroidea</taxon>
        <taxon>Salamandridae</taxon>
        <taxon>Pleurodelinae</taxon>
        <taxon>Pleurodeles</taxon>
    </lineage>
</organism>
<comment type="similarity">
    <text evidence="1">Belongs to the TRAFAC class dynamin-like GTPase superfamily. IRG family.</text>
</comment>
<keyword evidence="2" id="KW-0547">Nucleotide-binding</keyword>
<dbReference type="InterPro" id="IPR007743">
    <property type="entry name" value="Immunity-related_GTPase-like"/>
</dbReference>
<keyword evidence="4" id="KW-0342">GTP-binding</keyword>
<dbReference type="PANTHER" id="PTHR32341:SF16">
    <property type="match status" value="1"/>
</dbReference>
<keyword evidence="7" id="KW-1185">Reference proteome</keyword>
<evidence type="ECO:0000256" key="3">
    <source>
        <dbReference type="ARBA" id="ARBA00022801"/>
    </source>
</evidence>
<evidence type="ECO:0000256" key="4">
    <source>
        <dbReference type="ARBA" id="ARBA00023134"/>
    </source>
</evidence>
<dbReference type="Pfam" id="PF05049">
    <property type="entry name" value="IIGP"/>
    <property type="match status" value="2"/>
</dbReference>
<evidence type="ECO:0000313" key="6">
    <source>
        <dbReference type="EMBL" id="KAJ1132859.1"/>
    </source>
</evidence>
<evidence type="ECO:0000259" key="5">
    <source>
        <dbReference type="PROSITE" id="PS51716"/>
    </source>
</evidence>
<dbReference type="GO" id="GO:0016787">
    <property type="term" value="F:hydrolase activity"/>
    <property type="evidence" value="ECO:0007669"/>
    <property type="project" value="UniProtKB-KW"/>
</dbReference>
<feature type="non-terminal residue" evidence="6">
    <location>
        <position position="1"/>
    </location>
</feature>
<dbReference type="PROSITE" id="PS51716">
    <property type="entry name" value="G_IRG"/>
    <property type="match status" value="2"/>
</dbReference>
<dbReference type="InterPro" id="IPR051515">
    <property type="entry name" value="IRG"/>
</dbReference>
<dbReference type="InterPro" id="IPR027417">
    <property type="entry name" value="P-loop_NTPase"/>
</dbReference>
<proteinExistence type="inferred from homology"/>
<protein>
    <recommendedName>
        <fullName evidence="5">IRG-type G domain-containing protein</fullName>
    </recommendedName>
</protein>
<accession>A0AAV7Q0Z5</accession>